<dbReference type="Pfam" id="PF00382">
    <property type="entry name" value="TFIIB"/>
    <property type="match status" value="2"/>
</dbReference>
<evidence type="ECO:0000313" key="12">
    <source>
        <dbReference type="Proteomes" id="UP001057375"/>
    </source>
</evidence>
<feature type="compositionally biased region" description="Polar residues" evidence="9">
    <location>
        <begin position="523"/>
        <end position="532"/>
    </location>
</feature>
<keyword evidence="7" id="KW-0804">Transcription</keyword>
<dbReference type="InterPro" id="IPR036915">
    <property type="entry name" value="Cyclin-like_sf"/>
</dbReference>
<keyword evidence="6" id="KW-0805">Transcription regulation</keyword>
<evidence type="ECO:0000259" key="10">
    <source>
        <dbReference type="SMART" id="SM00385"/>
    </source>
</evidence>
<evidence type="ECO:0000256" key="1">
    <source>
        <dbReference type="ARBA" id="ARBA00004123"/>
    </source>
</evidence>
<sequence length="693" mass="79967">MQFEETLENGVQYTEQGAGSGAKAYGVFIARDHALHSAGHAIARTSRTATIAASRKRLVTLAQALKMQETHVDQSQRLYMLCIDKGCVKGHPKNLVSTICLYITARRNNLPLLLLDFMEASKAGLYRLSKIYIKIIKTLDLHLSIVDPTIYLARFCSALLLPQSKAREIVKTSTVLIKRMKMDWITIGRNPCGICGAALFLACRLHGEFKTKEEISDIVHISKETLELRLKEIQASGFGSAHVKDIQNDVRSILEIESEALPPVEKKRIRKEGKERQHRKKWELIQVEEGEEEEEREESEEVEEEDMEEAEEEAEEEEIDKEIEEEQEKELQEEDLEEQAQKTLELRLKEIQASGFGSAHVKDIQNDVRSILEIESEALPPVEKKRIRKEGKERQHRKKWELIQVEEGEEEEEREESEEVEEEDMEEAEEEAEEEEIDKEIEEEQEKELQEEDLEEQAQSVQDNRSMKTMATISKLFESMDKVKKSQDRIVYMMENGEIRSSEVGKRRHMNEEEEEEEGIDLLNSQPSRTFLSSSSDPKSSTNNHSVIVLQDSKIPKLEDLTPLLESFIVSCPEQLETRRTLWEERYSAVYARMQAKRRIKQRDEDEKEKEKEKERSKKKRALEKEGESLQSSRIDYGALQSLLGDAPITSEPLVSAQITHQGEIEAVGEPEEEMEEMEHEFEFELDGQSSVF</sequence>
<dbReference type="SMART" id="SM00385">
    <property type="entry name" value="CYCLIN"/>
    <property type="match status" value="1"/>
</dbReference>
<evidence type="ECO:0000256" key="3">
    <source>
        <dbReference type="ARBA" id="ARBA00022723"/>
    </source>
</evidence>
<keyword evidence="4" id="KW-0863">Zinc-finger</keyword>
<dbReference type="InterPro" id="IPR013150">
    <property type="entry name" value="TFIIB_cyclin"/>
</dbReference>
<evidence type="ECO:0000256" key="2">
    <source>
        <dbReference type="ARBA" id="ARBA00010857"/>
    </source>
</evidence>
<feature type="region of interest" description="Disordered" evidence="9">
    <location>
        <begin position="502"/>
        <end position="544"/>
    </location>
</feature>
<dbReference type="InterPro" id="IPR013763">
    <property type="entry name" value="Cyclin-like_dom"/>
</dbReference>
<evidence type="ECO:0000256" key="6">
    <source>
        <dbReference type="ARBA" id="ARBA00023015"/>
    </source>
</evidence>
<feature type="region of interest" description="Disordered" evidence="9">
    <location>
        <begin position="596"/>
        <end position="631"/>
    </location>
</feature>
<dbReference type="PANTHER" id="PTHR11618">
    <property type="entry name" value="TRANSCRIPTION INITIATION FACTOR IIB-RELATED"/>
    <property type="match status" value="1"/>
</dbReference>
<keyword evidence="3" id="KW-0479">Metal-binding</keyword>
<keyword evidence="8" id="KW-0539">Nucleus</keyword>
<organism evidence="11 12">
    <name type="scientific">Aduncisulcus paluster</name>
    <dbReference type="NCBI Taxonomy" id="2918883"/>
    <lineage>
        <taxon>Eukaryota</taxon>
        <taxon>Metamonada</taxon>
        <taxon>Carpediemonas-like organisms</taxon>
        <taxon>Aduncisulcus</taxon>
    </lineage>
</organism>
<comment type="caution">
    <text evidence="11">The sequence shown here is derived from an EMBL/GenBank/DDBJ whole genome shotgun (WGS) entry which is preliminary data.</text>
</comment>
<feature type="region of interest" description="Disordered" evidence="9">
    <location>
        <begin position="283"/>
        <end position="341"/>
    </location>
</feature>
<gene>
    <name evidence="11" type="ORF">ADUPG1_008925</name>
</gene>
<name>A0ABQ5KTS1_9EUKA</name>
<feature type="region of interest" description="Disordered" evidence="9">
    <location>
        <begin position="401"/>
        <end position="466"/>
    </location>
</feature>
<feature type="region of interest" description="Disordered" evidence="9">
    <location>
        <begin position="662"/>
        <end position="693"/>
    </location>
</feature>
<evidence type="ECO:0000256" key="4">
    <source>
        <dbReference type="ARBA" id="ARBA00022771"/>
    </source>
</evidence>
<dbReference type="PANTHER" id="PTHR11618:SF4">
    <property type="entry name" value="TRANSCRIPTION FACTOR IIIB 90 KDA SUBUNIT"/>
    <property type="match status" value="1"/>
</dbReference>
<evidence type="ECO:0000313" key="11">
    <source>
        <dbReference type="EMBL" id="GKT35854.1"/>
    </source>
</evidence>
<proteinExistence type="inferred from homology"/>
<dbReference type="InterPro" id="IPR000812">
    <property type="entry name" value="TFIIB"/>
</dbReference>
<feature type="compositionally biased region" description="Acidic residues" evidence="9">
    <location>
        <begin position="667"/>
        <end position="686"/>
    </location>
</feature>
<comment type="similarity">
    <text evidence="2">Belongs to the TFIIB family.</text>
</comment>
<feature type="compositionally biased region" description="Acidic residues" evidence="9">
    <location>
        <begin position="286"/>
        <end position="338"/>
    </location>
</feature>
<evidence type="ECO:0000256" key="5">
    <source>
        <dbReference type="ARBA" id="ARBA00022833"/>
    </source>
</evidence>
<reference evidence="11" key="1">
    <citation type="submission" date="2022-03" db="EMBL/GenBank/DDBJ databases">
        <title>Draft genome sequence of Aduncisulcus paluster, a free-living microaerophilic Fornicata.</title>
        <authorList>
            <person name="Yuyama I."/>
            <person name="Kume K."/>
            <person name="Tamura T."/>
            <person name="Inagaki Y."/>
            <person name="Hashimoto T."/>
        </authorList>
    </citation>
    <scope>NUCLEOTIDE SEQUENCE</scope>
    <source>
        <strain evidence="11">NY0171</strain>
    </source>
</reference>
<evidence type="ECO:0000256" key="7">
    <source>
        <dbReference type="ARBA" id="ARBA00023163"/>
    </source>
</evidence>
<feature type="compositionally biased region" description="Polar residues" evidence="9">
    <location>
        <begin position="457"/>
        <end position="466"/>
    </location>
</feature>
<protein>
    <submittedName>
        <fullName evidence="11">Multi-domain containing protein</fullName>
    </submittedName>
</protein>
<feature type="compositionally biased region" description="Basic and acidic residues" evidence="9">
    <location>
        <begin position="602"/>
        <end position="616"/>
    </location>
</feature>
<dbReference type="EMBL" id="BQXS01011084">
    <property type="protein sequence ID" value="GKT35854.1"/>
    <property type="molecule type" value="Genomic_DNA"/>
</dbReference>
<accession>A0ABQ5KTS1</accession>
<comment type="subcellular location">
    <subcellularLocation>
        <location evidence="1">Nucleus</location>
    </subcellularLocation>
</comment>
<feature type="compositionally biased region" description="Low complexity" evidence="9">
    <location>
        <begin position="533"/>
        <end position="544"/>
    </location>
</feature>
<evidence type="ECO:0000256" key="8">
    <source>
        <dbReference type="ARBA" id="ARBA00023242"/>
    </source>
</evidence>
<feature type="compositionally biased region" description="Acidic residues" evidence="9">
    <location>
        <begin position="404"/>
        <end position="456"/>
    </location>
</feature>
<dbReference type="Gene3D" id="1.10.472.10">
    <property type="entry name" value="Cyclin-like"/>
    <property type="match status" value="2"/>
</dbReference>
<dbReference type="SUPFAM" id="SSF47954">
    <property type="entry name" value="Cyclin-like"/>
    <property type="match status" value="2"/>
</dbReference>
<keyword evidence="12" id="KW-1185">Reference proteome</keyword>
<dbReference type="Proteomes" id="UP001057375">
    <property type="component" value="Unassembled WGS sequence"/>
</dbReference>
<keyword evidence="5" id="KW-0862">Zinc</keyword>
<evidence type="ECO:0000256" key="9">
    <source>
        <dbReference type="SAM" id="MobiDB-lite"/>
    </source>
</evidence>
<feature type="domain" description="Cyclin-like" evidence="10">
    <location>
        <begin position="150"/>
        <end position="235"/>
    </location>
</feature>